<proteinExistence type="predicted"/>
<accession>A0A6J4JVN3</accession>
<dbReference type="EMBL" id="CADCTS010000052">
    <property type="protein sequence ID" value="CAA9288748.1"/>
    <property type="molecule type" value="Genomic_DNA"/>
</dbReference>
<name>A0A6J4JVN3_9ACTN</name>
<protein>
    <submittedName>
        <fullName evidence="1">Uncharacterized protein</fullName>
    </submittedName>
</protein>
<dbReference type="AlphaFoldDB" id="A0A6J4JVN3"/>
<organism evidence="1">
    <name type="scientific">uncultured Friedmanniella sp</name>
    <dbReference type="NCBI Taxonomy" id="335381"/>
    <lineage>
        <taxon>Bacteria</taxon>
        <taxon>Bacillati</taxon>
        <taxon>Actinomycetota</taxon>
        <taxon>Actinomycetes</taxon>
        <taxon>Propionibacteriales</taxon>
        <taxon>Nocardioidaceae</taxon>
        <taxon>Friedmanniella</taxon>
        <taxon>environmental samples</taxon>
    </lineage>
</organism>
<reference evidence="1" key="1">
    <citation type="submission" date="2020-02" db="EMBL/GenBank/DDBJ databases">
        <authorList>
            <person name="Meier V. D."/>
        </authorList>
    </citation>
    <scope>NUCLEOTIDE SEQUENCE</scope>
    <source>
        <strain evidence="1">AVDCRST_MAG48</strain>
    </source>
</reference>
<sequence length="91" mass="9701">MLPGGTAGGEDAVYRAAGLTGPEQLQVPGRVIERTAQQVVASVHSLSSATPHLFGDRLSAFDADLRRLLRAAAPDGRFAEQLAPITLHLWR</sequence>
<gene>
    <name evidence="1" type="ORF">AVDCRST_MAG48-354</name>
</gene>
<evidence type="ECO:0000313" key="1">
    <source>
        <dbReference type="EMBL" id="CAA9288748.1"/>
    </source>
</evidence>